<dbReference type="AlphaFoldDB" id="A0A9P4L8S5"/>
<dbReference type="EMBL" id="ML976616">
    <property type="protein sequence ID" value="KAF1846365.1"/>
    <property type="molecule type" value="Genomic_DNA"/>
</dbReference>
<comment type="caution">
    <text evidence="9">The sequence shown here is derived from an EMBL/GenBank/DDBJ whole genome shotgun (WGS) entry which is preliminary data.</text>
</comment>
<gene>
    <name evidence="9" type="ORF">K460DRAFT_406573</name>
</gene>
<reference evidence="9" key="1">
    <citation type="submission" date="2020-01" db="EMBL/GenBank/DDBJ databases">
        <authorList>
            <consortium name="DOE Joint Genome Institute"/>
            <person name="Haridas S."/>
            <person name="Albert R."/>
            <person name="Binder M."/>
            <person name="Bloem J."/>
            <person name="Labutti K."/>
            <person name="Salamov A."/>
            <person name="Andreopoulos B."/>
            <person name="Baker S.E."/>
            <person name="Barry K."/>
            <person name="Bills G."/>
            <person name="Bluhm B.H."/>
            <person name="Cannon C."/>
            <person name="Castanera R."/>
            <person name="Culley D.E."/>
            <person name="Daum C."/>
            <person name="Ezra D."/>
            <person name="Gonzalez J.B."/>
            <person name="Henrissat B."/>
            <person name="Kuo A."/>
            <person name="Liang C."/>
            <person name="Lipzen A."/>
            <person name="Lutzoni F."/>
            <person name="Magnuson J."/>
            <person name="Mondo S."/>
            <person name="Nolan M."/>
            <person name="Ohm R."/>
            <person name="Pangilinan J."/>
            <person name="Park H.-J."/>
            <person name="Ramirez L."/>
            <person name="Alfaro M."/>
            <person name="Sun H."/>
            <person name="Tritt A."/>
            <person name="Yoshinaga Y."/>
            <person name="Zwiers L.-H."/>
            <person name="Turgeon B.G."/>
            <person name="Goodwin S.B."/>
            <person name="Spatafora J.W."/>
            <person name="Crous P.W."/>
            <person name="Grigoriev I.V."/>
        </authorList>
    </citation>
    <scope>NUCLEOTIDE SEQUENCE</scope>
    <source>
        <strain evidence="9">CBS 394.84</strain>
    </source>
</reference>
<keyword evidence="5 9" id="KW-0378">Hydrolase</keyword>
<dbReference type="SUPFAM" id="SSF48208">
    <property type="entry name" value="Six-hairpin glycosidases"/>
    <property type="match status" value="1"/>
</dbReference>
<sequence>MRISSVLATGLSTCLFSAPFVVAEPPSVESLLTSAAKFAASLKSTYPNPSIALLPRPFWWWQSGIAIDALLTYSQTTGDKQYYALLQNTIISQKTGTNDFMTRDAEGNDDQAWWALAALSAAENGVPNVGNVTWLDLARNVYNEQKARYDPSTCGGGIRWKVLEGNGKDGWHYKNSISNGLFFQLAARLARFTGDADAQAWAERVYDWVVSVKLIGENFEVYDGTDDTNGTCTELNRDQWSYNNGVFLHGSAVMAALTKNAKWLDRTNGFIASAKRTFTQNGTLFEQKCEASATCNTDQVSFKGILARWLGASALILPELRADIADVISGTVTAVQRGNATGLGVMDSFIGLEVVDASLRTQGIGGVEGVIGLYKGTNRVRRSIAGRIRI</sequence>
<dbReference type="Gene3D" id="1.50.10.20">
    <property type="match status" value="1"/>
</dbReference>
<dbReference type="InterPro" id="IPR008928">
    <property type="entry name" value="6-hairpin_glycosidase_sf"/>
</dbReference>
<protein>
    <recommendedName>
        <fullName evidence="3">mannan endo-1,6-alpha-mannosidase</fullName>
        <ecNumber evidence="3">3.2.1.101</ecNumber>
    </recommendedName>
</protein>
<evidence type="ECO:0000313" key="10">
    <source>
        <dbReference type="Proteomes" id="UP000800039"/>
    </source>
</evidence>
<dbReference type="EC" id="3.2.1.101" evidence="3"/>
<comment type="catalytic activity">
    <reaction evidence="1">
        <text>Random hydrolysis of (1-&gt;6)-alpha-D-mannosidic linkages in unbranched (1-&gt;6)-mannans.</text>
        <dbReference type="EC" id="3.2.1.101"/>
    </reaction>
</comment>
<feature type="chain" id="PRO_5040169542" description="mannan endo-1,6-alpha-mannosidase" evidence="8">
    <location>
        <begin position="24"/>
        <end position="390"/>
    </location>
</feature>
<evidence type="ECO:0000256" key="1">
    <source>
        <dbReference type="ARBA" id="ARBA00001452"/>
    </source>
</evidence>
<feature type="signal peptide" evidence="8">
    <location>
        <begin position="1"/>
        <end position="23"/>
    </location>
</feature>
<dbReference type="GO" id="GO:0016052">
    <property type="term" value="P:carbohydrate catabolic process"/>
    <property type="evidence" value="ECO:0007669"/>
    <property type="project" value="InterPro"/>
</dbReference>
<dbReference type="OrthoDB" id="4187847at2759"/>
<accession>A0A9P4L8S5</accession>
<evidence type="ECO:0000256" key="8">
    <source>
        <dbReference type="SAM" id="SignalP"/>
    </source>
</evidence>
<dbReference type="InterPro" id="IPR014480">
    <property type="entry name" value="Mannan-1_6-alpha_mannosidase"/>
</dbReference>
<evidence type="ECO:0000313" key="9">
    <source>
        <dbReference type="EMBL" id="KAF1846365.1"/>
    </source>
</evidence>
<dbReference type="GO" id="GO:0009272">
    <property type="term" value="P:fungal-type cell wall biogenesis"/>
    <property type="evidence" value="ECO:0007669"/>
    <property type="project" value="TreeGrafter"/>
</dbReference>
<name>A0A9P4L8S5_9PLEO</name>
<keyword evidence="4 8" id="KW-0732">Signal</keyword>
<proteinExistence type="inferred from homology"/>
<evidence type="ECO:0000256" key="2">
    <source>
        <dbReference type="ARBA" id="ARBA00009699"/>
    </source>
</evidence>
<comment type="similarity">
    <text evidence="2">Belongs to the glycosyl hydrolase 76 family.</text>
</comment>
<dbReference type="PANTHER" id="PTHR12145:SF36">
    <property type="entry name" value="MANNAN ENDO-1,6-ALPHA-MANNOSIDASE DCW1"/>
    <property type="match status" value="1"/>
</dbReference>
<keyword evidence="6" id="KW-0325">Glycoprotein</keyword>
<dbReference type="GeneID" id="63854223"/>
<evidence type="ECO:0000256" key="6">
    <source>
        <dbReference type="ARBA" id="ARBA00023180"/>
    </source>
</evidence>
<evidence type="ECO:0000256" key="4">
    <source>
        <dbReference type="ARBA" id="ARBA00022729"/>
    </source>
</evidence>
<evidence type="ECO:0000256" key="3">
    <source>
        <dbReference type="ARBA" id="ARBA00012350"/>
    </source>
</evidence>
<dbReference type="Proteomes" id="UP000800039">
    <property type="component" value="Unassembled WGS sequence"/>
</dbReference>
<dbReference type="GO" id="GO:0008496">
    <property type="term" value="F:mannan endo-1,6-alpha-mannosidase activity"/>
    <property type="evidence" value="ECO:0007669"/>
    <property type="project" value="UniProtKB-EC"/>
</dbReference>
<dbReference type="PANTHER" id="PTHR12145">
    <property type="entry name" value="MANNAN ENDO-1,6-ALPHA-MANNOSIDASE DCW1"/>
    <property type="match status" value="1"/>
</dbReference>
<evidence type="ECO:0000256" key="7">
    <source>
        <dbReference type="ARBA" id="ARBA00023295"/>
    </source>
</evidence>
<dbReference type="RefSeq" id="XP_040788928.1">
    <property type="nucleotide sequence ID" value="XM_040936973.1"/>
</dbReference>
<organism evidence="9 10">
    <name type="scientific">Cucurbitaria berberidis CBS 394.84</name>
    <dbReference type="NCBI Taxonomy" id="1168544"/>
    <lineage>
        <taxon>Eukaryota</taxon>
        <taxon>Fungi</taxon>
        <taxon>Dikarya</taxon>
        <taxon>Ascomycota</taxon>
        <taxon>Pezizomycotina</taxon>
        <taxon>Dothideomycetes</taxon>
        <taxon>Pleosporomycetidae</taxon>
        <taxon>Pleosporales</taxon>
        <taxon>Pleosporineae</taxon>
        <taxon>Cucurbitariaceae</taxon>
        <taxon>Cucurbitaria</taxon>
    </lineage>
</organism>
<keyword evidence="10" id="KW-1185">Reference proteome</keyword>
<evidence type="ECO:0000256" key="5">
    <source>
        <dbReference type="ARBA" id="ARBA00022801"/>
    </source>
</evidence>
<dbReference type="Pfam" id="PF03663">
    <property type="entry name" value="Glyco_hydro_76"/>
    <property type="match status" value="1"/>
</dbReference>
<keyword evidence="7" id="KW-0326">Glycosidase</keyword>
<dbReference type="InterPro" id="IPR005198">
    <property type="entry name" value="Glyco_hydro_76"/>
</dbReference>